<dbReference type="EMBL" id="CYPW01000004">
    <property type="protein sequence ID" value="CUH50851.1"/>
    <property type="molecule type" value="Genomic_DNA"/>
</dbReference>
<proteinExistence type="predicted"/>
<evidence type="ECO:0000313" key="3">
    <source>
        <dbReference type="Proteomes" id="UP000054823"/>
    </source>
</evidence>
<protein>
    <submittedName>
        <fullName evidence="2">Uncharacterized protein</fullName>
    </submittedName>
</protein>
<sequence>MTKKMLGALEYAGFVAAGMAMIAAVTILTHS</sequence>
<organism evidence="2 3">
    <name type="scientific">Shimia marina</name>
    <dbReference type="NCBI Taxonomy" id="321267"/>
    <lineage>
        <taxon>Bacteria</taxon>
        <taxon>Pseudomonadati</taxon>
        <taxon>Pseudomonadota</taxon>
        <taxon>Alphaproteobacteria</taxon>
        <taxon>Rhodobacterales</taxon>
        <taxon>Roseobacteraceae</taxon>
    </lineage>
</organism>
<feature type="transmembrane region" description="Helical" evidence="1">
    <location>
        <begin position="12"/>
        <end position="30"/>
    </location>
</feature>
<gene>
    <name evidence="2" type="ORF">SHM7688_00282</name>
</gene>
<evidence type="ECO:0000313" key="2">
    <source>
        <dbReference type="EMBL" id="CUH50851.1"/>
    </source>
</evidence>
<name>A0A0P1EJZ3_9RHOB</name>
<evidence type="ECO:0000256" key="1">
    <source>
        <dbReference type="SAM" id="Phobius"/>
    </source>
</evidence>
<keyword evidence="1" id="KW-0812">Transmembrane</keyword>
<keyword evidence="1" id="KW-0472">Membrane</keyword>
<dbReference type="AlphaFoldDB" id="A0A0P1EJZ3"/>
<reference evidence="2 3" key="1">
    <citation type="submission" date="2015-09" db="EMBL/GenBank/DDBJ databases">
        <authorList>
            <consortium name="Swine Surveillance"/>
        </authorList>
    </citation>
    <scope>NUCLEOTIDE SEQUENCE [LARGE SCALE GENOMIC DNA]</scope>
    <source>
        <strain evidence="2 3">CECT 7688</strain>
    </source>
</reference>
<keyword evidence="1" id="KW-1133">Transmembrane helix</keyword>
<accession>A0A0P1EJZ3</accession>
<dbReference type="Proteomes" id="UP000054823">
    <property type="component" value="Unassembled WGS sequence"/>
</dbReference>
<keyword evidence="3" id="KW-1185">Reference proteome</keyword>